<name>A0A833NZ94_UNCSA</name>
<dbReference type="InterPro" id="IPR018094">
    <property type="entry name" value="Thymidylate_kinase"/>
</dbReference>
<keyword evidence="6 11" id="KW-0547">Nucleotide-binding</keyword>
<feature type="domain" description="Thymidylate kinase-like" evidence="12">
    <location>
        <begin position="5"/>
        <end position="191"/>
    </location>
</feature>
<evidence type="ECO:0000256" key="4">
    <source>
        <dbReference type="ARBA" id="ARBA00022679"/>
    </source>
</evidence>
<comment type="function">
    <text evidence="10 11">Phosphorylation of dTMP to form dTDP in both de novo and salvage pathways of dTTP synthesis.</text>
</comment>
<dbReference type="PANTHER" id="PTHR10344">
    <property type="entry name" value="THYMIDYLATE KINASE"/>
    <property type="match status" value="1"/>
</dbReference>
<reference evidence="13 14" key="1">
    <citation type="submission" date="2019-12" db="EMBL/GenBank/DDBJ databases">
        <authorList>
            <person name="Wolfe R."/>
            <person name="Danczak R."/>
            <person name="Wilkins M."/>
        </authorList>
    </citation>
    <scope>NUCLEOTIDE SEQUENCE [LARGE SCALE GENOMIC DNA]</scope>
    <source>
        <strain evidence="13">X2_MaxBin.013</strain>
    </source>
</reference>
<organism evidence="13 14">
    <name type="scientific">Candidatus Saganbacteria bacterium</name>
    <dbReference type="NCBI Taxonomy" id="2575572"/>
    <lineage>
        <taxon>Bacteria</taxon>
        <taxon>Bacillati</taxon>
        <taxon>Saganbacteria</taxon>
    </lineage>
</organism>
<evidence type="ECO:0000313" key="14">
    <source>
        <dbReference type="Proteomes" id="UP000488506"/>
    </source>
</evidence>
<dbReference type="GO" id="GO:0005524">
    <property type="term" value="F:ATP binding"/>
    <property type="evidence" value="ECO:0007669"/>
    <property type="project" value="UniProtKB-UniRule"/>
</dbReference>
<evidence type="ECO:0000256" key="1">
    <source>
        <dbReference type="ARBA" id="ARBA00009776"/>
    </source>
</evidence>
<dbReference type="EMBL" id="WPAF01000001">
    <property type="protein sequence ID" value="KAF0135299.1"/>
    <property type="molecule type" value="Genomic_DNA"/>
</dbReference>
<dbReference type="GO" id="GO:0006235">
    <property type="term" value="P:dTTP biosynthetic process"/>
    <property type="evidence" value="ECO:0007669"/>
    <property type="project" value="UniProtKB-UniRule"/>
</dbReference>
<dbReference type="InterPro" id="IPR039430">
    <property type="entry name" value="Thymidylate_kin-like_dom"/>
</dbReference>
<dbReference type="GO" id="GO:0006227">
    <property type="term" value="P:dUDP biosynthetic process"/>
    <property type="evidence" value="ECO:0007669"/>
    <property type="project" value="TreeGrafter"/>
</dbReference>
<dbReference type="PANTHER" id="PTHR10344:SF4">
    <property type="entry name" value="UMP-CMP KINASE 2, MITOCHONDRIAL"/>
    <property type="match status" value="1"/>
</dbReference>
<evidence type="ECO:0000256" key="8">
    <source>
        <dbReference type="ARBA" id="ARBA00022840"/>
    </source>
</evidence>
<dbReference type="HAMAP" id="MF_00165">
    <property type="entry name" value="Thymidylate_kinase"/>
    <property type="match status" value="1"/>
</dbReference>
<dbReference type="Proteomes" id="UP000488506">
    <property type="component" value="Unassembled WGS sequence"/>
</dbReference>
<keyword evidence="5 11" id="KW-0545">Nucleotide biosynthesis</keyword>
<comment type="similarity">
    <text evidence="1 11">Belongs to the thymidylate kinase family.</text>
</comment>
<evidence type="ECO:0000256" key="7">
    <source>
        <dbReference type="ARBA" id="ARBA00022777"/>
    </source>
</evidence>
<dbReference type="CDD" id="cd01672">
    <property type="entry name" value="TMPK"/>
    <property type="match status" value="1"/>
</dbReference>
<feature type="binding site" evidence="11">
    <location>
        <begin position="7"/>
        <end position="14"/>
    </location>
    <ligand>
        <name>ATP</name>
        <dbReference type="ChEBI" id="CHEBI:30616"/>
    </ligand>
</feature>
<dbReference type="PROSITE" id="PS01331">
    <property type="entry name" value="THYMIDYLATE_KINASE"/>
    <property type="match status" value="1"/>
</dbReference>
<dbReference type="InterPro" id="IPR027417">
    <property type="entry name" value="P-loop_NTPase"/>
</dbReference>
<dbReference type="AlphaFoldDB" id="A0A833NZ94"/>
<keyword evidence="7 11" id="KW-0418">Kinase</keyword>
<dbReference type="NCBIfam" id="TIGR00041">
    <property type="entry name" value="DTMP_kinase"/>
    <property type="match status" value="1"/>
</dbReference>
<dbReference type="EC" id="2.7.4.9" evidence="2 11"/>
<comment type="catalytic activity">
    <reaction evidence="9 11">
        <text>dTMP + ATP = dTDP + ADP</text>
        <dbReference type="Rhea" id="RHEA:13517"/>
        <dbReference type="ChEBI" id="CHEBI:30616"/>
        <dbReference type="ChEBI" id="CHEBI:58369"/>
        <dbReference type="ChEBI" id="CHEBI:63528"/>
        <dbReference type="ChEBI" id="CHEBI:456216"/>
        <dbReference type="EC" id="2.7.4.9"/>
    </reaction>
</comment>
<sequence>MFITFEGGEGCGKSTHAKMLKDYFELFQKEVVLTKEPGGFKNNLRKILLDNDQSLEALSEIFLFAADRVEHVEKIIKPALSAGKIVISDRYIDSTIAYQLGGRGLPEDMVRYINWISSRGLLPDITFLLDIKIEEGLQRTVERGVMNRFEKEIMAFHERVKEKYMDIASKNPQRIKVIDTYRSIDEVQREIRGFLKI</sequence>
<protein>
    <recommendedName>
        <fullName evidence="3 11">Thymidylate kinase</fullName>
        <ecNumber evidence="2 11">2.7.4.9</ecNumber>
    </recommendedName>
    <alternativeName>
        <fullName evidence="11">dTMP kinase</fullName>
    </alternativeName>
</protein>
<evidence type="ECO:0000256" key="11">
    <source>
        <dbReference type="HAMAP-Rule" id="MF_00165"/>
    </source>
</evidence>
<comment type="caution">
    <text evidence="13">The sequence shown here is derived from an EMBL/GenBank/DDBJ whole genome shotgun (WGS) entry which is preliminary data.</text>
</comment>
<dbReference type="Pfam" id="PF02223">
    <property type="entry name" value="Thymidylate_kin"/>
    <property type="match status" value="1"/>
</dbReference>
<dbReference type="SUPFAM" id="SSF52540">
    <property type="entry name" value="P-loop containing nucleoside triphosphate hydrolases"/>
    <property type="match status" value="1"/>
</dbReference>
<evidence type="ECO:0000259" key="12">
    <source>
        <dbReference type="Pfam" id="PF02223"/>
    </source>
</evidence>
<dbReference type="FunFam" id="3.40.50.300:FF:000225">
    <property type="entry name" value="Thymidylate kinase"/>
    <property type="match status" value="1"/>
</dbReference>
<keyword evidence="8 11" id="KW-0067">ATP-binding</keyword>
<accession>A0A833NZ94</accession>
<evidence type="ECO:0000313" key="13">
    <source>
        <dbReference type="EMBL" id="KAF0135299.1"/>
    </source>
</evidence>
<dbReference type="GO" id="GO:0005829">
    <property type="term" value="C:cytosol"/>
    <property type="evidence" value="ECO:0007669"/>
    <property type="project" value="TreeGrafter"/>
</dbReference>
<proteinExistence type="inferred from homology"/>
<dbReference type="GO" id="GO:0006233">
    <property type="term" value="P:dTDP biosynthetic process"/>
    <property type="evidence" value="ECO:0007669"/>
    <property type="project" value="InterPro"/>
</dbReference>
<dbReference type="InterPro" id="IPR018095">
    <property type="entry name" value="Thymidylate_kin_CS"/>
</dbReference>
<evidence type="ECO:0000256" key="5">
    <source>
        <dbReference type="ARBA" id="ARBA00022727"/>
    </source>
</evidence>
<dbReference type="GO" id="GO:0004798">
    <property type="term" value="F:dTMP kinase activity"/>
    <property type="evidence" value="ECO:0007669"/>
    <property type="project" value="UniProtKB-UniRule"/>
</dbReference>
<evidence type="ECO:0000256" key="2">
    <source>
        <dbReference type="ARBA" id="ARBA00012980"/>
    </source>
</evidence>
<gene>
    <name evidence="11" type="primary">tmk</name>
    <name evidence="13" type="ORF">FD145_125</name>
</gene>
<evidence type="ECO:0000256" key="9">
    <source>
        <dbReference type="ARBA" id="ARBA00048743"/>
    </source>
</evidence>
<evidence type="ECO:0000256" key="6">
    <source>
        <dbReference type="ARBA" id="ARBA00022741"/>
    </source>
</evidence>
<dbReference type="Gene3D" id="3.40.50.300">
    <property type="entry name" value="P-loop containing nucleotide triphosphate hydrolases"/>
    <property type="match status" value="1"/>
</dbReference>
<evidence type="ECO:0000256" key="3">
    <source>
        <dbReference type="ARBA" id="ARBA00017144"/>
    </source>
</evidence>
<evidence type="ECO:0000256" key="10">
    <source>
        <dbReference type="ARBA" id="ARBA00057735"/>
    </source>
</evidence>
<keyword evidence="4 11" id="KW-0808">Transferase</keyword>